<dbReference type="CDD" id="cd00067">
    <property type="entry name" value="GAL4"/>
    <property type="match status" value="1"/>
</dbReference>
<evidence type="ECO:0000259" key="5">
    <source>
        <dbReference type="SMART" id="SM00066"/>
    </source>
</evidence>
<proteinExistence type="predicted"/>
<dbReference type="Gene3D" id="4.10.240.10">
    <property type="entry name" value="Zn(2)-C6 fungal-type DNA-binding domain"/>
    <property type="match status" value="1"/>
</dbReference>
<name>A0A2H4SM35_CORMI</name>
<dbReference type="PANTHER" id="PTHR37534">
    <property type="entry name" value="TRANSCRIPTIONAL ACTIVATOR PROTEIN UGA3"/>
    <property type="match status" value="1"/>
</dbReference>
<feature type="domain" description="Zn(2)-C6 fungal-type" evidence="5">
    <location>
        <begin position="269"/>
        <end position="314"/>
    </location>
</feature>
<dbReference type="InterPro" id="IPR001138">
    <property type="entry name" value="Zn2Cys6_DnaBD"/>
</dbReference>
<organism evidence="6 7">
    <name type="scientific">Cordyceps militaris</name>
    <name type="common">Caterpillar fungus</name>
    <name type="synonym">Clavaria militaris</name>
    <dbReference type="NCBI Taxonomy" id="73501"/>
    <lineage>
        <taxon>Eukaryota</taxon>
        <taxon>Fungi</taxon>
        <taxon>Dikarya</taxon>
        <taxon>Ascomycota</taxon>
        <taxon>Pezizomycotina</taxon>
        <taxon>Sordariomycetes</taxon>
        <taxon>Hypocreomycetidae</taxon>
        <taxon>Hypocreales</taxon>
        <taxon>Cordycipitaceae</taxon>
        <taxon>Cordyceps</taxon>
    </lineage>
</organism>
<dbReference type="EMBL" id="CP023325">
    <property type="protein sequence ID" value="ATY64156.1"/>
    <property type="molecule type" value="Genomic_DNA"/>
</dbReference>
<protein>
    <submittedName>
        <fullName evidence="6">C6 zinc finger domain</fullName>
    </submittedName>
</protein>
<evidence type="ECO:0000313" key="6">
    <source>
        <dbReference type="EMBL" id="ATY64156.1"/>
    </source>
</evidence>
<dbReference type="AlphaFoldDB" id="A0A2H4SM35"/>
<dbReference type="GO" id="GO:0008270">
    <property type="term" value="F:zinc ion binding"/>
    <property type="evidence" value="ECO:0007669"/>
    <property type="project" value="InterPro"/>
</dbReference>
<dbReference type="InterPro" id="IPR021858">
    <property type="entry name" value="Fun_TF"/>
</dbReference>
<dbReference type="GO" id="GO:0005634">
    <property type="term" value="C:nucleus"/>
    <property type="evidence" value="ECO:0007669"/>
    <property type="project" value="UniProtKB-SubCell"/>
</dbReference>
<dbReference type="InterPro" id="IPR036864">
    <property type="entry name" value="Zn2-C6_fun-type_DNA-bd_sf"/>
</dbReference>
<feature type="region of interest" description="Disordered" evidence="4">
    <location>
        <begin position="307"/>
        <end position="346"/>
    </location>
</feature>
<dbReference type="SUPFAM" id="SSF57701">
    <property type="entry name" value="Zn2/Cys6 DNA-binding domain"/>
    <property type="match status" value="1"/>
</dbReference>
<sequence>MPNTRSAEEENKAAAEKRANELVQEVAAVRRRLVVEPEPPDWECMEAARYYSVFVMPCCEEQLMTPFKGLPPCRGPNRPIFLLDVSSHRIADASKARGKVLRAAEDPGVNGAWANHSRHMIEILCYVNKGLSDRRGRIADGECAKPAVKAIVRDHFESISAFDDAAWVKTVTSELPAKVQTLGCIFQVAVRLFGVLSLPPSATVAWDDCFDKPIREPIAMAINHSIMACQILLDFSPRTISLTLSDTSCPEAPLGRTQTGAVRRRRWTPRARTGCLTCRSTRRVKCDEERPVCRRCTSSRVTCHGYQLPSSEKTKPRKSATEVGRRALQTPPDTPPPRSDTTALQPFGSVHSHSINVEAEPPDWDVQESIRYYFEIVVPGRTAEVRTGGDPDFHAKTFHFSRFISQVIGDQLSRASKARGELIPPGRYPAFTGVWLTYARYLSSSINVVNRHIQDSDASTSWDVFFGIDQLLVLDLYVERSQWQGHLRGFFEYIGHQGGIAAVLERPEPPFYCLNHVLAIAINVNTTSPATQQLHGFDDYTDDQIVSVLECAYSTSMQCPTELYLALVHISRLRAKLAQRGTKPDKSSIEQKVRHILDSVSRFDADDWATKPMFRDQIDTVAIAGRIFAIAVRLYGILTLPPSAVAAWSVASELSQPTSASAPAAVYDALRISQRRELLALARQSWGRLKHTTSLCWPLVVAGVAFADGAATDQDFIETSLLSIWSLPNTSACFILTIRALRRFWTSGKTGWEDCFDQPLAFASLVEHRGGAAAILRLPKPEKSRLSPTLSYVALEAGVSNLRECY</sequence>
<dbReference type="OrthoDB" id="5386330at2759"/>
<dbReference type="GO" id="GO:0000981">
    <property type="term" value="F:DNA-binding transcription factor activity, RNA polymerase II-specific"/>
    <property type="evidence" value="ECO:0007669"/>
    <property type="project" value="InterPro"/>
</dbReference>
<evidence type="ECO:0000256" key="3">
    <source>
        <dbReference type="SAM" id="Coils"/>
    </source>
</evidence>
<dbReference type="VEuPathDB" id="FungiDB:A9K55_003800"/>
<gene>
    <name evidence="6" type="ORF">A9K55_003800</name>
</gene>
<comment type="subcellular location">
    <subcellularLocation>
        <location evidence="1">Nucleus</location>
    </subcellularLocation>
</comment>
<accession>A0A2H4SM35</accession>
<dbReference type="Pfam" id="PF11951">
    <property type="entry name" value="Fungal_trans_2"/>
    <property type="match status" value="1"/>
</dbReference>
<keyword evidence="3" id="KW-0175">Coiled coil</keyword>
<reference evidence="6 7" key="1">
    <citation type="journal article" date="2017" name="BMC Genomics">
        <title>Chromosome level assembly and secondary metabolite potential of the parasitic fungus Cordyceps militaris.</title>
        <authorList>
            <person name="Kramer G.J."/>
            <person name="Nodwell J.R."/>
        </authorList>
    </citation>
    <scope>NUCLEOTIDE SEQUENCE [LARGE SCALE GENOMIC DNA]</scope>
    <source>
        <strain evidence="6 7">ATCC 34164</strain>
    </source>
</reference>
<dbReference type="PANTHER" id="PTHR37534:SF46">
    <property type="entry name" value="ZN(II)2CYS6 TRANSCRIPTION FACTOR (EUROFUNG)"/>
    <property type="match status" value="1"/>
</dbReference>
<dbReference type="Proteomes" id="UP000323067">
    <property type="component" value="Chromosome v"/>
</dbReference>
<feature type="coiled-coil region" evidence="3">
    <location>
        <begin position="5"/>
        <end position="32"/>
    </location>
</feature>
<evidence type="ECO:0000256" key="1">
    <source>
        <dbReference type="ARBA" id="ARBA00004123"/>
    </source>
</evidence>
<dbReference type="SMART" id="SM00066">
    <property type="entry name" value="GAL4"/>
    <property type="match status" value="1"/>
</dbReference>
<dbReference type="VEuPathDB" id="FungiDB:CCM_05008"/>
<evidence type="ECO:0000256" key="4">
    <source>
        <dbReference type="SAM" id="MobiDB-lite"/>
    </source>
</evidence>
<keyword evidence="2" id="KW-0539">Nucleus</keyword>
<dbReference type="Pfam" id="PF00172">
    <property type="entry name" value="Zn_clus"/>
    <property type="match status" value="1"/>
</dbReference>
<evidence type="ECO:0000313" key="7">
    <source>
        <dbReference type="Proteomes" id="UP000323067"/>
    </source>
</evidence>
<evidence type="ECO:0000256" key="2">
    <source>
        <dbReference type="ARBA" id="ARBA00023242"/>
    </source>
</evidence>